<gene>
    <name evidence="14" type="ORF">B7P33_13965</name>
</gene>
<evidence type="ECO:0000256" key="2">
    <source>
        <dbReference type="ARBA" id="ARBA00022448"/>
    </source>
</evidence>
<dbReference type="SUPFAM" id="SSF81324">
    <property type="entry name" value="Voltage-gated potassium channels"/>
    <property type="match status" value="1"/>
</dbReference>
<dbReference type="Proteomes" id="UP000219559">
    <property type="component" value="Unassembled WGS sequence"/>
</dbReference>
<dbReference type="PRINTS" id="PR01320">
    <property type="entry name" value="KIRCHANNEL"/>
</dbReference>
<evidence type="ECO:0000259" key="12">
    <source>
        <dbReference type="Pfam" id="PF07885"/>
    </source>
</evidence>
<evidence type="ECO:0000256" key="6">
    <source>
        <dbReference type="ARBA" id="ARBA00022958"/>
    </source>
</evidence>
<feature type="transmembrane region" description="Helical" evidence="11">
    <location>
        <begin position="59"/>
        <end position="81"/>
    </location>
</feature>
<evidence type="ECO:0000256" key="8">
    <source>
        <dbReference type="ARBA" id="ARBA00023065"/>
    </source>
</evidence>
<evidence type="ECO:0000259" key="13">
    <source>
        <dbReference type="Pfam" id="PF17655"/>
    </source>
</evidence>
<accession>A0A2A4G5Q6</accession>
<dbReference type="InterPro" id="IPR016449">
    <property type="entry name" value="K_chnl_inward-rec_Kir"/>
</dbReference>
<keyword evidence="15" id="KW-1185">Reference proteome</keyword>
<evidence type="ECO:0000256" key="5">
    <source>
        <dbReference type="ARBA" id="ARBA00022882"/>
    </source>
</evidence>
<dbReference type="SUPFAM" id="SSF81296">
    <property type="entry name" value="E set domains"/>
    <property type="match status" value="1"/>
</dbReference>
<dbReference type="Gene3D" id="1.10.287.70">
    <property type="match status" value="1"/>
</dbReference>
<dbReference type="OrthoDB" id="9813518at2"/>
<evidence type="ECO:0000256" key="4">
    <source>
        <dbReference type="ARBA" id="ARBA00022692"/>
    </source>
</evidence>
<dbReference type="InterPro" id="IPR013518">
    <property type="entry name" value="K_chnl_inward-rec_Kir_cyto"/>
</dbReference>
<dbReference type="GO" id="GO:0034702">
    <property type="term" value="C:monoatomic ion channel complex"/>
    <property type="evidence" value="ECO:0007669"/>
    <property type="project" value="UniProtKB-KW"/>
</dbReference>
<dbReference type="GO" id="GO:0034765">
    <property type="term" value="P:regulation of monoatomic ion transmembrane transport"/>
    <property type="evidence" value="ECO:0007669"/>
    <property type="project" value="TreeGrafter"/>
</dbReference>
<reference evidence="14 15" key="1">
    <citation type="submission" date="2017-04" db="EMBL/GenBank/DDBJ databases">
        <title>A new member of the family Flavobacteriaceae isolated from ascidians.</title>
        <authorList>
            <person name="Chen L."/>
        </authorList>
    </citation>
    <scope>NUCLEOTIDE SEQUENCE [LARGE SCALE GENOMIC DNA]</scope>
    <source>
        <strain evidence="14 15">HQA918</strain>
    </source>
</reference>
<comment type="subcellular location">
    <subcellularLocation>
        <location evidence="1">Membrane</location>
        <topology evidence="1">Multi-pass membrane protein</topology>
    </subcellularLocation>
</comment>
<comment type="caution">
    <text evidence="14">The sequence shown here is derived from an EMBL/GenBank/DDBJ whole genome shotgun (WGS) entry which is preliminary data.</text>
</comment>
<feature type="transmembrane region" description="Helical" evidence="11">
    <location>
        <begin position="127"/>
        <end position="148"/>
    </location>
</feature>
<evidence type="ECO:0000256" key="11">
    <source>
        <dbReference type="SAM" id="Phobius"/>
    </source>
</evidence>
<dbReference type="AlphaFoldDB" id="A0A2A4G5Q6"/>
<evidence type="ECO:0000256" key="9">
    <source>
        <dbReference type="ARBA" id="ARBA00023136"/>
    </source>
</evidence>
<evidence type="ECO:0000313" key="14">
    <source>
        <dbReference type="EMBL" id="PCE63320.1"/>
    </source>
</evidence>
<proteinExistence type="predicted"/>
<keyword evidence="7 11" id="KW-1133">Transmembrane helix</keyword>
<keyword evidence="9 11" id="KW-0472">Membrane</keyword>
<dbReference type="EMBL" id="NBWU01000005">
    <property type="protein sequence ID" value="PCE63320.1"/>
    <property type="molecule type" value="Genomic_DNA"/>
</dbReference>
<dbReference type="PANTHER" id="PTHR11767">
    <property type="entry name" value="INWARD RECTIFIER POTASSIUM CHANNEL"/>
    <property type="match status" value="1"/>
</dbReference>
<name>A0A2A4G5Q6_9FLAO</name>
<keyword evidence="3" id="KW-0633">Potassium transport</keyword>
<evidence type="ECO:0000256" key="10">
    <source>
        <dbReference type="ARBA" id="ARBA00023303"/>
    </source>
</evidence>
<sequence length="310" mass="34843">MAKRKRNLFNDLGLGTKEDIGGYRAINKDGSFNVKKVGVPFFERLNFFHALITMPWTHFLGFILMGYFIINILFATAYTLIGVENLTGITPNTPTEGFIEAFFFSAQTITTLGYGRVAPLGNLANTIAAIESMLGLLGFALATGLLYGRFSRPNTMIRYSENAVICPYQDINGFMFRVVNPKQNQLLELEVQLTLAMKRDNSDLRDFHALELERNKVAYMPYMWTIVHPIAENSPLYGLTAAQLEQKEAEFLVSMKAFEESSSQTVYSRSSYKAPEIKWGEKFVYAVTQKNNGLIIDVSKLNSSEAADLN</sequence>
<feature type="domain" description="Potassium channel" evidence="12">
    <location>
        <begin position="72"/>
        <end position="145"/>
    </location>
</feature>
<dbReference type="RefSeq" id="WP_097443275.1">
    <property type="nucleotide sequence ID" value="NZ_NBWU01000005.1"/>
</dbReference>
<feature type="domain" description="Inward rectifier potassium channel C-terminal" evidence="13">
    <location>
        <begin position="157"/>
        <end position="305"/>
    </location>
</feature>
<dbReference type="InterPro" id="IPR013099">
    <property type="entry name" value="K_chnl_dom"/>
</dbReference>
<evidence type="ECO:0000256" key="7">
    <source>
        <dbReference type="ARBA" id="ARBA00022989"/>
    </source>
</evidence>
<evidence type="ECO:0000256" key="3">
    <source>
        <dbReference type="ARBA" id="ARBA00022538"/>
    </source>
</evidence>
<keyword evidence="10 14" id="KW-0407">Ion channel</keyword>
<keyword evidence="6" id="KW-0630">Potassium</keyword>
<dbReference type="Pfam" id="PF17655">
    <property type="entry name" value="IRK_C"/>
    <property type="match status" value="1"/>
</dbReference>
<evidence type="ECO:0000313" key="15">
    <source>
        <dbReference type="Proteomes" id="UP000219559"/>
    </source>
</evidence>
<organism evidence="14 15">
    <name type="scientific">Sediminicola luteus</name>
    <dbReference type="NCBI Taxonomy" id="319238"/>
    <lineage>
        <taxon>Bacteria</taxon>
        <taxon>Pseudomonadati</taxon>
        <taxon>Bacteroidota</taxon>
        <taxon>Flavobacteriia</taxon>
        <taxon>Flavobacteriales</taxon>
        <taxon>Flavobacteriaceae</taxon>
        <taxon>Sediminicola</taxon>
    </lineage>
</organism>
<keyword evidence="2" id="KW-0813">Transport</keyword>
<keyword evidence="4 11" id="KW-0812">Transmembrane</keyword>
<keyword evidence="8" id="KW-0406">Ion transport</keyword>
<dbReference type="InterPro" id="IPR014756">
    <property type="entry name" value="Ig_E-set"/>
</dbReference>
<dbReference type="GO" id="GO:1990573">
    <property type="term" value="P:potassium ion import across plasma membrane"/>
    <property type="evidence" value="ECO:0007669"/>
    <property type="project" value="TreeGrafter"/>
</dbReference>
<protein>
    <submittedName>
        <fullName evidence="14">K+ channel, inward rectifier</fullName>
    </submittedName>
</protein>
<dbReference type="Gene3D" id="2.60.40.1400">
    <property type="entry name" value="G protein-activated inward rectifier potassium channel 1"/>
    <property type="match status" value="1"/>
</dbReference>
<keyword evidence="5" id="KW-0851">Voltage-gated channel</keyword>
<evidence type="ECO:0000256" key="1">
    <source>
        <dbReference type="ARBA" id="ARBA00004141"/>
    </source>
</evidence>
<dbReference type="InterPro" id="IPR041647">
    <property type="entry name" value="IRK_C"/>
</dbReference>
<dbReference type="GO" id="GO:0005242">
    <property type="term" value="F:inward rectifier potassium channel activity"/>
    <property type="evidence" value="ECO:0007669"/>
    <property type="project" value="InterPro"/>
</dbReference>
<dbReference type="Pfam" id="PF07885">
    <property type="entry name" value="Ion_trans_2"/>
    <property type="match status" value="1"/>
</dbReference>
<dbReference type="GO" id="GO:0005886">
    <property type="term" value="C:plasma membrane"/>
    <property type="evidence" value="ECO:0007669"/>
    <property type="project" value="TreeGrafter"/>
</dbReference>